<sequence>MHNIVNRLLDGCHVATDVITYDAYTVADVAAAAGHQHLAEELQRPKPRDYRVAATMAEDLLERYNAMQYTHMPDTIPKLANRIRKCFHKTSKVDDQDLYALLVHKISNEDNVGDVVRLASLGCPVSPFGDIKESALKLAIDLYRPRTITALLALGADVFLRSGGYNLLRYVWRTPDTMIFMKMIITRMFEHKVGIEVENTETKSLLESVGLNIIKSLKEDPQKLVKANLDILDFGSLNSLLCEAGDRNCSMLATFIYDAGAQVYTHSNQGKTAIHHTLVAQTGMEEMLITHLGCSPYIADSNGQMPLEIMQEKQRRQLEEKMVMMELKRLDNLISSAKSHSKKIKYKWLILLFSSIYVTSEISEQIISWREIYTYILELVKETDLQNKGPITDDRYIWITDICKSIRNDIEMCSFDIDQEYEHIGQLLKSLNQLRLRITRLSVKEYQVKIKDREIYMKTPNHECYLKQALEFACENNFCAFLHMLISRVGVNPETPISILKTSALHHAAAAGNGNIVAYLLHTSDAQRHVINGIDTNNNNAAHYAYMNGKTEIGNYLIKIKPELNKMKNTSGRTPRDLFDAYKERLRNLKVHLCEHDDKEDLRRNLHAGHEKDEIKLNESLRLVCELNNEYELATTHLNMCLWRKSIRELSFEKLALDNLVELSNGENRAIYGEVVRYLNKIGEIICLKQEHLKGTLVPAGSSADGCRLGAPDESDFNWVLELKDIAVKLKEVKEKQPWEKYTHEIMVDSSFVDTKELISGSNLGDKFYAAVENAISTFPKCHDSRLSVVLPGVRKTGVGVALTLAWMGTEHKFLLVDVDLVPVIKTARPDEYPHPPLTEHFSRTDEKHTIHIAGNEWNFSCEDLDAAYISKIDDSTWRFSQALEENYIFQNLNRNQKNIFLICKYIISVLTAEDWYPEKLKKRYKYFSYKLFKLPTPKGFLLKSSFFKEIERVPEEKYWIHPCYLDRIKCIFLHMCRENEYRNYLLDSLVPNNNISVDTRELICGKVPPYFARCTEKEIEGFLAPSILKFLNELDIHDFVSK</sequence>
<dbReference type="AlphaFoldDB" id="A0AAV2QSP7"/>
<keyword evidence="2" id="KW-0040">ANK repeat</keyword>
<dbReference type="PANTHER" id="PTHR24198:SF165">
    <property type="entry name" value="ANKYRIN REPEAT-CONTAINING PROTEIN-RELATED"/>
    <property type="match status" value="1"/>
</dbReference>
<reference evidence="3 4" key="1">
    <citation type="submission" date="2024-05" db="EMBL/GenBank/DDBJ databases">
        <authorList>
            <person name="Wallberg A."/>
        </authorList>
    </citation>
    <scope>NUCLEOTIDE SEQUENCE [LARGE SCALE GENOMIC DNA]</scope>
</reference>
<name>A0AAV2QSP7_MEGNR</name>
<evidence type="ECO:0000256" key="1">
    <source>
        <dbReference type="ARBA" id="ARBA00022737"/>
    </source>
</evidence>
<dbReference type="Pfam" id="PF12796">
    <property type="entry name" value="Ank_2"/>
    <property type="match status" value="1"/>
</dbReference>
<dbReference type="Gene3D" id="3.30.460.90">
    <property type="match status" value="1"/>
</dbReference>
<accession>A0AAV2QSP7</accession>
<evidence type="ECO:0008006" key="5">
    <source>
        <dbReference type="Google" id="ProtNLM"/>
    </source>
</evidence>
<gene>
    <name evidence="3" type="ORF">MNOR_LOCUS16377</name>
</gene>
<dbReference type="Proteomes" id="UP001497623">
    <property type="component" value="Unassembled WGS sequence"/>
</dbReference>
<dbReference type="InterPro" id="IPR036770">
    <property type="entry name" value="Ankyrin_rpt-contain_sf"/>
</dbReference>
<dbReference type="InterPro" id="IPR002110">
    <property type="entry name" value="Ankyrin_rpt"/>
</dbReference>
<dbReference type="SMART" id="SM00248">
    <property type="entry name" value="ANK"/>
    <property type="match status" value="4"/>
</dbReference>
<dbReference type="SUPFAM" id="SSF48403">
    <property type="entry name" value="Ankyrin repeat"/>
    <property type="match status" value="2"/>
</dbReference>
<protein>
    <recommendedName>
        <fullName evidence="5">ANK_REP_REGION domain-containing protein</fullName>
    </recommendedName>
</protein>
<proteinExistence type="predicted"/>
<dbReference type="Gene3D" id="1.25.40.20">
    <property type="entry name" value="Ankyrin repeat-containing domain"/>
    <property type="match status" value="2"/>
</dbReference>
<organism evidence="3 4">
    <name type="scientific">Meganyctiphanes norvegica</name>
    <name type="common">Northern krill</name>
    <name type="synonym">Thysanopoda norvegica</name>
    <dbReference type="NCBI Taxonomy" id="48144"/>
    <lineage>
        <taxon>Eukaryota</taxon>
        <taxon>Metazoa</taxon>
        <taxon>Ecdysozoa</taxon>
        <taxon>Arthropoda</taxon>
        <taxon>Crustacea</taxon>
        <taxon>Multicrustacea</taxon>
        <taxon>Malacostraca</taxon>
        <taxon>Eumalacostraca</taxon>
        <taxon>Eucarida</taxon>
        <taxon>Euphausiacea</taxon>
        <taxon>Euphausiidae</taxon>
        <taxon>Meganyctiphanes</taxon>
    </lineage>
</organism>
<evidence type="ECO:0000256" key="2">
    <source>
        <dbReference type="ARBA" id="ARBA00023043"/>
    </source>
</evidence>
<comment type="caution">
    <text evidence="3">The sequence shown here is derived from an EMBL/GenBank/DDBJ whole genome shotgun (WGS) entry which is preliminary data.</text>
</comment>
<dbReference type="EMBL" id="CAXKWB010010728">
    <property type="protein sequence ID" value="CAL4099014.1"/>
    <property type="molecule type" value="Genomic_DNA"/>
</dbReference>
<keyword evidence="1" id="KW-0677">Repeat</keyword>
<dbReference type="PANTHER" id="PTHR24198">
    <property type="entry name" value="ANKYRIN REPEAT AND PROTEIN KINASE DOMAIN-CONTAINING PROTEIN"/>
    <property type="match status" value="1"/>
</dbReference>
<evidence type="ECO:0000313" key="4">
    <source>
        <dbReference type="Proteomes" id="UP001497623"/>
    </source>
</evidence>
<keyword evidence="4" id="KW-1185">Reference proteome</keyword>
<evidence type="ECO:0000313" key="3">
    <source>
        <dbReference type="EMBL" id="CAL4099014.1"/>
    </source>
</evidence>